<dbReference type="PROSITE" id="PS01012">
    <property type="entry name" value="FOLYLPOLYGLU_SYNT_2"/>
    <property type="match status" value="1"/>
</dbReference>
<dbReference type="GO" id="GO:0004326">
    <property type="term" value="F:tetrahydrofolylpolyglutamate synthase activity"/>
    <property type="evidence" value="ECO:0007669"/>
    <property type="project" value="UniProtKB-EC"/>
</dbReference>
<dbReference type="InterPro" id="IPR001645">
    <property type="entry name" value="Folylpolyglutamate_synth"/>
</dbReference>
<evidence type="ECO:0000256" key="1">
    <source>
        <dbReference type="ARBA" id="ARBA00001946"/>
    </source>
</evidence>
<dbReference type="Gene3D" id="3.90.190.20">
    <property type="entry name" value="Mur ligase, C-terminal domain"/>
    <property type="match status" value="1"/>
</dbReference>
<evidence type="ECO:0000256" key="2">
    <source>
        <dbReference type="ARBA" id="ARBA00008276"/>
    </source>
</evidence>
<proteinExistence type="inferred from homology"/>
<dbReference type="InterPro" id="IPR018109">
    <property type="entry name" value="Folylpolyglutamate_synth_CS"/>
</dbReference>
<dbReference type="FunFam" id="3.40.1190.10:FF:000011">
    <property type="entry name" value="Folylpolyglutamate synthase/dihydrofolate synthase"/>
    <property type="match status" value="1"/>
</dbReference>
<keyword evidence="5" id="KW-0479">Metal-binding</keyword>
<feature type="domain" description="Mur ligase C-terminal" evidence="10">
    <location>
        <begin position="310"/>
        <end position="430"/>
    </location>
</feature>
<dbReference type="PIRSF" id="PIRSF001563">
    <property type="entry name" value="Folylpolyglu_synth"/>
    <property type="match status" value="1"/>
</dbReference>
<dbReference type="SUPFAM" id="SSF53623">
    <property type="entry name" value="MurD-like peptide ligases, catalytic domain"/>
    <property type="match status" value="1"/>
</dbReference>
<evidence type="ECO:0000256" key="4">
    <source>
        <dbReference type="ARBA" id="ARBA00022598"/>
    </source>
</evidence>
<dbReference type="EC" id="6.3.2.17" evidence="3"/>
<dbReference type="Gene3D" id="3.40.1190.10">
    <property type="entry name" value="Mur-like, catalytic domain"/>
    <property type="match status" value="1"/>
</dbReference>
<feature type="domain" description="Mur ligase central" evidence="11">
    <location>
        <begin position="56"/>
        <end position="282"/>
    </location>
</feature>
<evidence type="ECO:0000256" key="7">
    <source>
        <dbReference type="ARBA" id="ARBA00022840"/>
    </source>
</evidence>
<protein>
    <recommendedName>
        <fullName evidence="3">tetrahydrofolate synthase</fullName>
        <ecNumber evidence="3">6.3.2.17</ecNumber>
    </recommendedName>
</protein>
<evidence type="ECO:0000256" key="9">
    <source>
        <dbReference type="ARBA" id="ARBA00047493"/>
    </source>
</evidence>
<dbReference type="InterPro" id="IPR013221">
    <property type="entry name" value="Mur_ligase_cen"/>
</dbReference>
<gene>
    <name evidence="12" type="ORF">METZ01_LOCUS10817</name>
</gene>
<dbReference type="InterPro" id="IPR036615">
    <property type="entry name" value="Mur_ligase_C_dom_sf"/>
</dbReference>
<comment type="catalytic activity">
    <reaction evidence="9">
        <text>(6S)-5,6,7,8-tetrahydrofolyl-(gamma-L-Glu)(n) + L-glutamate + ATP = (6S)-5,6,7,8-tetrahydrofolyl-(gamma-L-Glu)(n+1) + ADP + phosphate + H(+)</text>
        <dbReference type="Rhea" id="RHEA:10580"/>
        <dbReference type="Rhea" id="RHEA-COMP:14738"/>
        <dbReference type="Rhea" id="RHEA-COMP:14740"/>
        <dbReference type="ChEBI" id="CHEBI:15378"/>
        <dbReference type="ChEBI" id="CHEBI:29985"/>
        <dbReference type="ChEBI" id="CHEBI:30616"/>
        <dbReference type="ChEBI" id="CHEBI:43474"/>
        <dbReference type="ChEBI" id="CHEBI:141005"/>
        <dbReference type="ChEBI" id="CHEBI:456216"/>
        <dbReference type="EC" id="6.3.2.17"/>
    </reaction>
</comment>
<dbReference type="SUPFAM" id="SSF53244">
    <property type="entry name" value="MurD-like peptide ligases, peptide-binding domain"/>
    <property type="match status" value="1"/>
</dbReference>
<dbReference type="GO" id="GO:0008841">
    <property type="term" value="F:dihydrofolate synthase activity"/>
    <property type="evidence" value="ECO:0007669"/>
    <property type="project" value="TreeGrafter"/>
</dbReference>
<accession>A0A381NWU9</accession>
<comment type="cofactor">
    <cofactor evidence="1">
        <name>Mg(2+)</name>
        <dbReference type="ChEBI" id="CHEBI:18420"/>
    </cofactor>
</comment>
<evidence type="ECO:0000256" key="5">
    <source>
        <dbReference type="ARBA" id="ARBA00022723"/>
    </source>
</evidence>
<comment type="similarity">
    <text evidence="2">Belongs to the folylpolyglutamate synthase family.</text>
</comment>
<dbReference type="InterPro" id="IPR004101">
    <property type="entry name" value="Mur_ligase_C"/>
</dbReference>
<dbReference type="Pfam" id="PF02875">
    <property type="entry name" value="Mur_ligase_C"/>
    <property type="match status" value="1"/>
</dbReference>
<dbReference type="NCBIfam" id="TIGR01499">
    <property type="entry name" value="folC"/>
    <property type="match status" value="1"/>
</dbReference>
<organism evidence="12">
    <name type="scientific">marine metagenome</name>
    <dbReference type="NCBI Taxonomy" id="408172"/>
    <lineage>
        <taxon>unclassified sequences</taxon>
        <taxon>metagenomes</taxon>
        <taxon>ecological metagenomes</taxon>
    </lineage>
</organism>
<keyword evidence="8" id="KW-0460">Magnesium</keyword>
<evidence type="ECO:0000256" key="3">
    <source>
        <dbReference type="ARBA" id="ARBA00013025"/>
    </source>
</evidence>
<evidence type="ECO:0000256" key="6">
    <source>
        <dbReference type="ARBA" id="ARBA00022741"/>
    </source>
</evidence>
<name>A0A381NWU9_9ZZZZ</name>
<dbReference type="AlphaFoldDB" id="A0A381NWU9"/>
<dbReference type="GO" id="GO:0005524">
    <property type="term" value="F:ATP binding"/>
    <property type="evidence" value="ECO:0007669"/>
    <property type="project" value="UniProtKB-KW"/>
</dbReference>
<dbReference type="GO" id="GO:0046872">
    <property type="term" value="F:metal ion binding"/>
    <property type="evidence" value="ECO:0007669"/>
    <property type="project" value="UniProtKB-KW"/>
</dbReference>
<dbReference type="GO" id="GO:0005737">
    <property type="term" value="C:cytoplasm"/>
    <property type="evidence" value="ECO:0007669"/>
    <property type="project" value="TreeGrafter"/>
</dbReference>
<evidence type="ECO:0000256" key="8">
    <source>
        <dbReference type="ARBA" id="ARBA00022842"/>
    </source>
</evidence>
<sequence>MKKDRAYSRAVEQTLTLADFERGKHSPEHSFFHLERMRLLCAQLGNPQLGVPSVHIAGTKGKGTTAAMITAILGSSGYKVGLATSPHLHSLTERIRIGSEPISKNDFTNLVKQIWPMVLETGQNSQYGEVTWFEFMVSAAFYFFRESNVDFQVVETGLGGRLDATNILLPIVSVITSISLDHVNILGDTLAKIASEKAGIIKDEIPVIISPQHWEAMNVMTEIAANCNAPVKKVSDNYSVCIKNKDLSGQCLLVKTPLRNYEFKLPLLGIHQTENALTAICAIETLKESGYLIDEDAVEVGMSKICWPSRFEVLKTSGPTLIVDGAHNPYSMERLVETVNDHMDNCKVIVVFGAIGGHDIVNMLKPLKSLDPVLIPVCSRHPKAIGSEIVRTASSNCDIVTTKPYGSVFEGLDHAFSLAGQNDLILGTGSLSVAAEVSEVIKEIPPEIYPNLP</sequence>
<keyword evidence="4" id="KW-0436">Ligase</keyword>
<evidence type="ECO:0000259" key="10">
    <source>
        <dbReference type="Pfam" id="PF02875"/>
    </source>
</evidence>
<reference evidence="12" key="1">
    <citation type="submission" date="2018-05" db="EMBL/GenBank/DDBJ databases">
        <authorList>
            <person name="Lanie J.A."/>
            <person name="Ng W.-L."/>
            <person name="Kazmierczak K.M."/>
            <person name="Andrzejewski T.M."/>
            <person name="Davidsen T.M."/>
            <person name="Wayne K.J."/>
            <person name="Tettelin H."/>
            <person name="Glass J.I."/>
            <person name="Rusch D."/>
            <person name="Podicherti R."/>
            <person name="Tsui H.-C.T."/>
            <person name="Winkler M.E."/>
        </authorList>
    </citation>
    <scope>NUCLEOTIDE SEQUENCE</scope>
</reference>
<dbReference type="Pfam" id="PF08245">
    <property type="entry name" value="Mur_ligase_M"/>
    <property type="match status" value="1"/>
</dbReference>
<dbReference type="PANTHER" id="PTHR11136">
    <property type="entry name" value="FOLYLPOLYGLUTAMATE SYNTHASE-RELATED"/>
    <property type="match status" value="1"/>
</dbReference>
<keyword evidence="7" id="KW-0067">ATP-binding</keyword>
<dbReference type="PANTHER" id="PTHR11136:SF0">
    <property type="entry name" value="DIHYDROFOLATE SYNTHETASE-RELATED"/>
    <property type="match status" value="1"/>
</dbReference>
<keyword evidence="6" id="KW-0547">Nucleotide-binding</keyword>
<dbReference type="EMBL" id="UINC01000589">
    <property type="protein sequence ID" value="SUZ57963.1"/>
    <property type="molecule type" value="Genomic_DNA"/>
</dbReference>
<evidence type="ECO:0000259" key="11">
    <source>
        <dbReference type="Pfam" id="PF08245"/>
    </source>
</evidence>
<dbReference type="InterPro" id="IPR036565">
    <property type="entry name" value="Mur-like_cat_sf"/>
</dbReference>
<evidence type="ECO:0000313" key="12">
    <source>
        <dbReference type="EMBL" id="SUZ57963.1"/>
    </source>
</evidence>